<proteinExistence type="inferred from homology"/>
<evidence type="ECO:0000313" key="4">
    <source>
        <dbReference type="EMBL" id="MEM0515134.1"/>
    </source>
</evidence>
<evidence type="ECO:0000256" key="2">
    <source>
        <dbReference type="ARBA" id="ARBA00023008"/>
    </source>
</evidence>
<dbReference type="PROSITE" id="PS51352">
    <property type="entry name" value="THIOREDOXIN_2"/>
    <property type="match status" value="1"/>
</dbReference>
<dbReference type="EMBL" id="JBCGCU010000005">
    <property type="protein sequence ID" value="MEM0515134.1"/>
    <property type="molecule type" value="Genomic_DNA"/>
</dbReference>
<keyword evidence="2" id="KW-0186">Copper</keyword>
<keyword evidence="5" id="KW-1185">Reference proteome</keyword>
<gene>
    <name evidence="4" type="ORF">WCN91_06785</name>
</gene>
<evidence type="ECO:0000259" key="3">
    <source>
        <dbReference type="PROSITE" id="PS51352"/>
    </source>
</evidence>
<dbReference type="Proteomes" id="UP001447008">
    <property type="component" value="Unassembled WGS sequence"/>
</dbReference>
<dbReference type="InterPro" id="IPR013766">
    <property type="entry name" value="Thioredoxin_domain"/>
</dbReference>
<feature type="domain" description="Thioredoxin" evidence="3">
    <location>
        <begin position="14"/>
        <end position="197"/>
    </location>
</feature>
<comment type="caution">
    <text evidence="4">The sequence shown here is derived from an EMBL/GenBank/DDBJ whole genome shotgun (WGS) entry which is preliminary data.</text>
</comment>
<dbReference type="InterPro" id="IPR003782">
    <property type="entry name" value="SCO1/SenC"/>
</dbReference>
<comment type="similarity">
    <text evidence="1">Belongs to the SCO1/2 family.</text>
</comment>
<dbReference type="InterPro" id="IPR036249">
    <property type="entry name" value="Thioredoxin-like_sf"/>
</dbReference>
<dbReference type="SUPFAM" id="SSF52833">
    <property type="entry name" value="Thioredoxin-like"/>
    <property type="match status" value="1"/>
</dbReference>
<sequence>MSLKWWLIGALTSLTLGCTKPELQVEALVYEQPREINAFSLEDQHGERVGVADLQGQWDLLFLGYTSCPDVCPMTLAKLRQVETQVKEPDLNVWFISVDPARDTAAKRRQYITYFNPQYKAVSAPHQDLYPFVQNLGLMYAISEQQEGDYLVDHSASVVLVDPHGKIRAIFKPEFAAGSVPTINTEVMVRELKAIIDYYPG</sequence>
<evidence type="ECO:0000313" key="5">
    <source>
        <dbReference type="Proteomes" id="UP001447008"/>
    </source>
</evidence>
<dbReference type="PANTHER" id="PTHR12151">
    <property type="entry name" value="ELECTRON TRANSPORT PROTIN SCO1/SENC FAMILY MEMBER"/>
    <property type="match status" value="1"/>
</dbReference>
<dbReference type="Gene3D" id="3.40.30.10">
    <property type="entry name" value="Glutaredoxin"/>
    <property type="match status" value="1"/>
</dbReference>
<dbReference type="PROSITE" id="PS51257">
    <property type="entry name" value="PROKAR_LIPOPROTEIN"/>
    <property type="match status" value="1"/>
</dbReference>
<evidence type="ECO:0000256" key="1">
    <source>
        <dbReference type="ARBA" id="ARBA00010996"/>
    </source>
</evidence>
<name>A0ABU9MXU3_9GAMM</name>
<accession>A0ABU9MXU3</accession>
<organism evidence="4 5">
    <name type="scientific">Pseudoalteromonas qingdaonensis</name>
    <dbReference type="NCBI Taxonomy" id="3131913"/>
    <lineage>
        <taxon>Bacteria</taxon>
        <taxon>Pseudomonadati</taxon>
        <taxon>Pseudomonadota</taxon>
        <taxon>Gammaproteobacteria</taxon>
        <taxon>Alteromonadales</taxon>
        <taxon>Pseudoalteromonadaceae</taxon>
        <taxon>Pseudoalteromonas</taxon>
    </lineage>
</organism>
<reference evidence="4 5" key="1">
    <citation type="submission" date="2024-03" db="EMBL/GenBank/DDBJ databases">
        <title>Pseudoalteromonas qingdaonensis sp. nov., isolated from the intestines of marine benthic organisms.</title>
        <authorList>
            <person name="Lin X."/>
            <person name="Fang S."/>
            <person name="Hu X."/>
        </authorList>
    </citation>
    <scope>NUCLEOTIDE SEQUENCE [LARGE SCALE GENOMIC DNA]</scope>
    <source>
        <strain evidence="4 5">YIC-827</strain>
    </source>
</reference>
<dbReference type="PANTHER" id="PTHR12151:SF25">
    <property type="entry name" value="LINALOOL DEHYDRATASE_ISOMERASE DOMAIN-CONTAINING PROTEIN"/>
    <property type="match status" value="1"/>
</dbReference>
<protein>
    <submittedName>
        <fullName evidence="4">SCO family protein</fullName>
    </submittedName>
</protein>
<dbReference type="RefSeq" id="WP_342677522.1">
    <property type="nucleotide sequence ID" value="NZ_JBCGCU010000005.1"/>
</dbReference>
<dbReference type="CDD" id="cd02968">
    <property type="entry name" value="SCO"/>
    <property type="match status" value="1"/>
</dbReference>
<dbReference type="Pfam" id="PF02630">
    <property type="entry name" value="SCO1-SenC"/>
    <property type="match status" value="1"/>
</dbReference>